<organism evidence="1 2">
    <name type="scientific">Leptospira ryugenii</name>
    <dbReference type="NCBI Taxonomy" id="1917863"/>
    <lineage>
        <taxon>Bacteria</taxon>
        <taxon>Pseudomonadati</taxon>
        <taxon>Spirochaetota</taxon>
        <taxon>Spirochaetia</taxon>
        <taxon>Leptospirales</taxon>
        <taxon>Leptospiraceae</taxon>
        <taxon>Leptospira</taxon>
    </lineage>
</organism>
<reference evidence="1 2" key="1">
    <citation type="submission" date="2018-02" db="EMBL/GenBank/DDBJ databases">
        <title>Novel Leptospira species isolated from soil and water in Japan.</title>
        <authorList>
            <person name="Nakao R."/>
            <person name="Masuzawa T."/>
        </authorList>
    </citation>
    <scope>NUCLEOTIDE SEQUENCE [LARGE SCALE GENOMIC DNA]</scope>
    <source>
        <strain evidence="1 2">YH101</strain>
    </source>
</reference>
<dbReference type="AlphaFoldDB" id="A0A2P2E5D4"/>
<dbReference type="EMBL" id="BFBB01000010">
    <property type="protein sequence ID" value="GBF52076.1"/>
    <property type="molecule type" value="Genomic_DNA"/>
</dbReference>
<evidence type="ECO:0000313" key="2">
    <source>
        <dbReference type="Proteomes" id="UP000245133"/>
    </source>
</evidence>
<gene>
    <name evidence="1" type="ORF">LPTSP4_36140</name>
</gene>
<accession>A0A2P2E5D4</accession>
<name>A0A2P2E5D4_9LEPT</name>
<proteinExistence type="predicted"/>
<dbReference type="Proteomes" id="UP000245133">
    <property type="component" value="Unassembled WGS sequence"/>
</dbReference>
<evidence type="ECO:0000313" key="1">
    <source>
        <dbReference type="EMBL" id="GBF52076.1"/>
    </source>
</evidence>
<protein>
    <submittedName>
        <fullName evidence="1">Uncharacterized protein</fullName>
    </submittedName>
</protein>
<comment type="caution">
    <text evidence="1">The sequence shown here is derived from an EMBL/GenBank/DDBJ whole genome shotgun (WGS) entry which is preliminary data.</text>
</comment>
<sequence>MIREKNEWLSTVAKRSAAERLAEVMRSPAVLLGYECHSGMDGARREAARRQGIRKMTWLREAERPY</sequence>
<keyword evidence="2" id="KW-1185">Reference proteome</keyword>